<reference evidence="1" key="1">
    <citation type="submission" date="2022-03" db="EMBL/GenBank/DDBJ databases">
        <title>De novo assembled genomes of Belliella spp. (Cyclobacteriaceae) strains.</title>
        <authorList>
            <person name="Szabo A."/>
            <person name="Korponai K."/>
            <person name="Felfoldi T."/>
        </authorList>
    </citation>
    <scope>NUCLEOTIDE SEQUENCE</scope>
    <source>
        <strain evidence="1">DSM 111904</strain>
    </source>
</reference>
<dbReference type="RefSeq" id="WP_241347729.1">
    <property type="nucleotide sequence ID" value="NZ_JAKZGP010000016.1"/>
</dbReference>
<evidence type="ECO:0000313" key="2">
    <source>
        <dbReference type="Proteomes" id="UP001165489"/>
    </source>
</evidence>
<dbReference type="EMBL" id="JAKZGP010000016">
    <property type="protein sequence ID" value="MCH7409382.1"/>
    <property type="molecule type" value="Genomic_DNA"/>
</dbReference>
<protein>
    <submittedName>
        <fullName evidence="1">SatD family protein</fullName>
    </submittedName>
</protein>
<organism evidence="1 2">
    <name type="scientific">Belliella filtrata</name>
    <dbReference type="NCBI Taxonomy" id="2923435"/>
    <lineage>
        <taxon>Bacteria</taxon>
        <taxon>Pseudomonadati</taxon>
        <taxon>Bacteroidota</taxon>
        <taxon>Cytophagia</taxon>
        <taxon>Cytophagales</taxon>
        <taxon>Cyclobacteriaceae</taxon>
        <taxon>Belliella</taxon>
    </lineage>
</organism>
<sequence length="214" mass="24259">MIAIIRADIVSSRTLDDQDKWIRPLKQLLATWGKSPKTWKVDWGDSIQIEIANPEEALLKAFQIKALIKKVAPGERSKLQSSIDIRIAIGIGEKTYAAKSISESNGPAFINSAEKFDLLKKENVKLGIKTPWEVFDEEINLYLKLAGLFMDKWTISSAELVEYVLLGSHKTQEEIGKLLGIKQNTVSGRWNRANIDEIKAVERIFRKKIKNLLQ</sequence>
<keyword evidence="2" id="KW-1185">Reference proteome</keyword>
<gene>
    <name evidence="1" type="ORF">MM239_08255</name>
</gene>
<name>A0ABS9UYZ5_9BACT</name>
<dbReference type="Proteomes" id="UP001165489">
    <property type="component" value="Unassembled WGS sequence"/>
</dbReference>
<accession>A0ABS9UYZ5</accession>
<comment type="caution">
    <text evidence="1">The sequence shown here is derived from an EMBL/GenBank/DDBJ whole genome shotgun (WGS) entry which is preliminary data.</text>
</comment>
<proteinExistence type="predicted"/>
<evidence type="ECO:0000313" key="1">
    <source>
        <dbReference type="EMBL" id="MCH7409382.1"/>
    </source>
</evidence>